<dbReference type="InterPro" id="IPR057326">
    <property type="entry name" value="KR_dom"/>
</dbReference>
<dbReference type="Proteomes" id="UP000486534">
    <property type="component" value="Unassembled WGS sequence"/>
</dbReference>
<dbReference type="SUPFAM" id="SSF51735">
    <property type="entry name" value="NAD(P)-binding Rossmann-fold domains"/>
    <property type="match status" value="1"/>
</dbReference>
<dbReference type="GO" id="GO:0016020">
    <property type="term" value="C:membrane"/>
    <property type="evidence" value="ECO:0007669"/>
    <property type="project" value="TreeGrafter"/>
</dbReference>
<dbReference type="InterPro" id="IPR036291">
    <property type="entry name" value="NAD(P)-bd_dom_sf"/>
</dbReference>
<comment type="caution">
    <text evidence="4">The sequence shown here is derived from an EMBL/GenBank/DDBJ whole genome shotgun (WGS) entry which is preliminary data.</text>
</comment>
<feature type="domain" description="Ketoreductase" evidence="3">
    <location>
        <begin position="7"/>
        <end position="191"/>
    </location>
</feature>
<comment type="similarity">
    <text evidence="1">Belongs to the short-chain dehydrogenases/reductases (SDR) family.</text>
</comment>
<dbReference type="PANTHER" id="PTHR44196">
    <property type="entry name" value="DEHYDROGENASE/REDUCTASE SDR FAMILY MEMBER 7B"/>
    <property type="match status" value="1"/>
</dbReference>
<evidence type="ECO:0000256" key="1">
    <source>
        <dbReference type="ARBA" id="ARBA00006484"/>
    </source>
</evidence>
<dbReference type="AlphaFoldDB" id="A0A7X1U748"/>
<keyword evidence="2" id="KW-0560">Oxidoreductase</keyword>
<dbReference type="GO" id="GO:0016491">
    <property type="term" value="F:oxidoreductase activity"/>
    <property type="evidence" value="ECO:0007669"/>
    <property type="project" value="UniProtKB-KW"/>
</dbReference>
<evidence type="ECO:0000313" key="5">
    <source>
        <dbReference type="Proteomes" id="UP000486534"/>
    </source>
</evidence>
<sequence>MTGLNSAVVVVTGAGRGLGAALAISLADQGCKLILCGRNPQALAEVAATIEQRTGCTAEQVVVDLADSDSVKAALAEIHVRQPQVDILINNGAMWLEASERPHSVAEVTGVIDAALSGTFLLTQGLLPALKASSRPDIVTIGSISGLPNAPLHSVSLPFYAAKHGQLALADGLRQVLRGTPVRSLCVHPPYLEDISPLDEAWERVPERRKGDSGTNRDVVEAVIFALTRPRHVSLSSIVIDTDNGGLFS</sequence>
<organism evidence="4 5">
    <name type="scientific">Pseudomonas piscis</name>
    <dbReference type="NCBI Taxonomy" id="2614538"/>
    <lineage>
        <taxon>Bacteria</taxon>
        <taxon>Pseudomonadati</taxon>
        <taxon>Pseudomonadota</taxon>
        <taxon>Gammaproteobacteria</taxon>
        <taxon>Pseudomonadales</taxon>
        <taxon>Pseudomonadaceae</taxon>
        <taxon>Pseudomonas</taxon>
    </lineage>
</organism>
<protein>
    <submittedName>
        <fullName evidence="4">SDR family NAD(P)-dependent oxidoreductase</fullName>
    </submittedName>
</protein>
<evidence type="ECO:0000313" key="4">
    <source>
        <dbReference type="EMBL" id="MQA56849.1"/>
    </source>
</evidence>
<dbReference type="Gene3D" id="3.40.50.720">
    <property type="entry name" value="NAD(P)-binding Rossmann-like Domain"/>
    <property type="match status" value="1"/>
</dbReference>
<evidence type="ECO:0000259" key="3">
    <source>
        <dbReference type="SMART" id="SM00822"/>
    </source>
</evidence>
<dbReference type="SMART" id="SM00822">
    <property type="entry name" value="PKS_KR"/>
    <property type="match status" value="1"/>
</dbReference>
<dbReference type="Pfam" id="PF00106">
    <property type="entry name" value="adh_short"/>
    <property type="match status" value="1"/>
</dbReference>
<gene>
    <name evidence="4" type="ORF">GDH07_26355</name>
</gene>
<dbReference type="PANTHER" id="PTHR44196:SF1">
    <property type="entry name" value="DEHYDROGENASE_REDUCTASE SDR FAMILY MEMBER 7B"/>
    <property type="match status" value="1"/>
</dbReference>
<dbReference type="PRINTS" id="PR00081">
    <property type="entry name" value="GDHRDH"/>
</dbReference>
<proteinExistence type="inferred from homology"/>
<dbReference type="RefSeq" id="WP_152899387.1">
    <property type="nucleotide sequence ID" value="NZ_WHUV01000005.1"/>
</dbReference>
<dbReference type="InterPro" id="IPR002347">
    <property type="entry name" value="SDR_fam"/>
</dbReference>
<accession>A0A7X1U748</accession>
<evidence type="ECO:0000256" key="2">
    <source>
        <dbReference type="ARBA" id="ARBA00023002"/>
    </source>
</evidence>
<reference evidence="4 5" key="1">
    <citation type="submission" date="2019-10" db="EMBL/GenBank/DDBJ databases">
        <title>Pseudomonas dajingensis sp. nov., isolated from the profound head ulcers of farmed Murray cod (Maccullochella peelii peelii).</title>
        <authorList>
            <person name="Liu Y."/>
        </authorList>
    </citation>
    <scope>NUCLEOTIDE SEQUENCE [LARGE SCALE GENOMIC DNA]</scope>
    <source>
        <strain evidence="4 5">MC042</strain>
    </source>
</reference>
<name>A0A7X1U748_9PSED</name>
<dbReference type="CDD" id="cd05233">
    <property type="entry name" value="SDR_c"/>
    <property type="match status" value="1"/>
</dbReference>
<dbReference type="EMBL" id="WHUV01000005">
    <property type="protein sequence ID" value="MQA56849.1"/>
    <property type="molecule type" value="Genomic_DNA"/>
</dbReference>